<evidence type="ECO:0000313" key="2">
    <source>
        <dbReference type="EMBL" id="RFS45429.1"/>
    </source>
</evidence>
<gene>
    <name evidence="2" type="ORF">D0Q02_16905</name>
</gene>
<name>A0A372FY75_9ACTN</name>
<keyword evidence="1" id="KW-0812">Transmembrane</keyword>
<keyword evidence="1" id="KW-0472">Membrane</keyword>
<sequence length="134" mass="14088">MRKLAVGGILLAVVALIVTVGLLLREHAPGNMGVGFLQGAAVGLLALLLMVWRLSKRPDRATTFERAWSQTGDERDDAILTRALAVLGLAAFPLTSVAAVAVALGVEPSMVFALLLFAEIVVGGVAFVVINRRN</sequence>
<dbReference type="OrthoDB" id="3391117at2"/>
<dbReference type="AlphaFoldDB" id="A0A372FY75"/>
<protein>
    <recommendedName>
        <fullName evidence="4">DUF2178 domain-containing protein</fullName>
    </recommendedName>
</protein>
<comment type="caution">
    <text evidence="2">The sequence shown here is derived from an EMBL/GenBank/DDBJ whole genome shotgun (WGS) entry which is preliminary data.</text>
</comment>
<reference evidence="2 3" key="1">
    <citation type="submission" date="2018-08" db="EMBL/GenBank/DDBJ databases">
        <title>Verrucosispora craniellae sp. nov., isolated from a marine sponge in the South China Sea.</title>
        <authorList>
            <person name="Li L."/>
            <person name="Lin H.W."/>
        </authorList>
    </citation>
    <scope>NUCLEOTIDE SEQUENCE [LARGE SCALE GENOMIC DNA]</scope>
    <source>
        <strain evidence="2 3">LHW63014</strain>
    </source>
</reference>
<feature type="transmembrane region" description="Helical" evidence="1">
    <location>
        <begin position="35"/>
        <end position="52"/>
    </location>
</feature>
<keyword evidence="1" id="KW-1133">Transmembrane helix</keyword>
<accession>A0A372FY75</accession>
<dbReference type="EMBL" id="QVFU01000017">
    <property type="protein sequence ID" value="RFS45429.1"/>
    <property type="molecule type" value="Genomic_DNA"/>
</dbReference>
<feature type="transmembrane region" description="Helical" evidence="1">
    <location>
        <begin position="110"/>
        <end position="130"/>
    </location>
</feature>
<evidence type="ECO:0000256" key="1">
    <source>
        <dbReference type="SAM" id="Phobius"/>
    </source>
</evidence>
<evidence type="ECO:0008006" key="4">
    <source>
        <dbReference type="Google" id="ProtNLM"/>
    </source>
</evidence>
<evidence type="ECO:0000313" key="3">
    <source>
        <dbReference type="Proteomes" id="UP000262621"/>
    </source>
</evidence>
<proteinExistence type="predicted"/>
<keyword evidence="3" id="KW-1185">Reference proteome</keyword>
<organism evidence="2 3">
    <name type="scientific">Micromonospora craniellae</name>
    <dbReference type="NCBI Taxonomy" id="2294034"/>
    <lineage>
        <taxon>Bacteria</taxon>
        <taxon>Bacillati</taxon>
        <taxon>Actinomycetota</taxon>
        <taxon>Actinomycetes</taxon>
        <taxon>Micromonosporales</taxon>
        <taxon>Micromonosporaceae</taxon>
        <taxon>Micromonospora</taxon>
    </lineage>
</organism>
<feature type="transmembrane region" description="Helical" evidence="1">
    <location>
        <begin position="83"/>
        <end position="104"/>
    </location>
</feature>
<dbReference type="Proteomes" id="UP000262621">
    <property type="component" value="Unassembled WGS sequence"/>
</dbReference>